<protein>
    <submittedName>
        <fullName evidence="2">Uncharacterized protein</fullName>
    </submittedName>
</protein>
<evidence type="ECO:0000313" key="2">
    <source>
        <dbReference type="EMBL" id="MFC4350868.1"/>
    </source>
</evidence>
<evidence type="ECO:0000256" key="1">
    <source>
        <dbReference type="SAM" id="Phobius"/>
    </source>
</evidence>
<accession>A0ABV8UJ87</accession>
<comment type="caution">
    <text evidence="2">The sequence shown here is derived from an EMBL/GenBank/DDBJ whole genome shotgun (WGS) entry which is preliminary data.</text>
</comment>
<feature type="transmembrane region" description="Helical" evidence="1">
    <location>
        <begin position="6"/>
        <end position="28"/>
    </location>
</feature>
<keyword evidence="1" id="KW-0812">Transmembrane</keyword>
<dbReference type="EMBL" id="JBHSCW010000003">
    <property type="protein sequence ID" value="MFC4350868.1"/>
    <property type="molecule type" value="Genomic_DNA"/>
</dbReference>
<feature type="transmembrane region" description="Helical" evidence="1">
    <location>
        <begin position="72"/>
        <end position="92"/>
    </location>
</feature>
<keyword evidence="3" id="KW-1185">Reference proteome</keyword>
<sequence length="216" mass="22678">MSDLWAWTTLAGLGAFHGLNPAMGWLFAVGLGLQRKSRSAILASLLPIAIGHALSIAAVVLALALLSALINLTMLQLTAGIGLIVFGFYRLVARHKGQVGMEAGFRDLLVWSFLMATGHGAGAMLIPVLLELPMSQGHASHAQHGMMPGKGDSVATGLVAVTLHTLAMLIVAGVIALVVYEWVGLAFLRRGWINVDLVWALALIVTGIGTLFLAIS</sequence>
<evidence type="ECO:0000313" key="3">
    <source>
        <dbReference type="Proteomes" id="UP001595799"/>
    </source>
</evidence>
<feature type="transmembrane region" description="Helical" evidence="1">
    <location>
        <begin position="192"/>
        <end position="215"/>
    </location>
</feature>
<keyword evidence="1" id="KW-0472">Membrane</keyword>
<keyword evidence="1" id="KW-1133">Transmembrane helix</keyword>
<feature type="transmembrane region" description="Helical" evidence="1">
    <location>
        <begin position="108"/>
        <end position="130"/>
    </location>
</feature>
<dbReference type="Proteomes" id="UP001595799">
    <property type="component" value="Unassembled WGS sequence"/>
</dbReference>
<name>A0ABV8UJ87_9PROT</name>
<reference evidence="3" key="1">
    <citation type="journal article" date="2019" name="Int. J. Syst. Evol. Microbiol.">
        <title>The Global Catalogue of Microorganisms (GCM) 10K type strain sequencing project: providing services to taxonomists for standard genome sequencing and annotation.</title>
        <authorList>
            <consortium name="The Broad Institute Genomics Platform"/>
            <consortium name="The Broad Institute Genome Sequencing Center for Infectious Disease"/>
            <person name="Wu L."/>
            <person name="Ma J."/>
        </authorList>
    </citation>
    <scope>NUCLEOTIDE SEQUENCE [LARGE SCALE GENOMIC DNA]</scope>
    <source>
        <strain evidence="3">CECT 8472</strain>
    </source>
</reference>
<proteinExistence type="predicted"/>
<organism evidence="2 3">
    <name type="scientific">Fodinicurvata halophila</name>
    <dbReference type="NCBI Taxonomy" id="1419723"/>
    <lineage>
        <taxon>Bacteria</taxon>
        <taxon>Pseudomonadati</taxon>
        <taxon>Pseudomonadota</taxon>
        <taxon>Alphaproteobacteria</taxon>
        <taxon>Rhodospirillales</taxon>
        <taxon>Rhodovibrionaceae</taxon>
        <taxon>Fodinicurvata</taxon>
    </lineage>
</organism>
<gene>
    <name evidence="2" type="ORF">ACFOW6_04850</name>
</gene>
<dbReference type="RefSeq" id="WP_382421213.1">
    <property type="nucleotide sequence ID" value="NZ_JBHSCW010000003.1"/>
</dbReference>
<feature type="transmembrane region" description="Helical" evidence="1">
    <location>
        <begin position="154"/>
        <end position="180"/>
    </location>
</feature>
<feature type="transmembrane region" description="Helical" evidence="1">
    <location>
        <begin position="40"/>
        <end position="66"/>
    </location>
</feature>